<dbReference type="InterPro" id="IPR001841">
    <property type="entry name" value="Znf_RING"/>
</dbReference>
<evidence type="ECO:0000256" key="1">
    <source>
        <dbReference type="ARBA" id="ARBA00022723"/>
    </source>
</evidence>
<dbReference type="InterPro" id="IPR051834">
    <property type="entry name" value="RING_finger_E3_ligase"/>
</dbReference>
<dbReference type="GO" id="GO:0061630">
    <property type="term" value="F:ubiquitin protein ligase activity"/>
    <property type="evidence" value="ECO:0007669"/>
    <property type="project" value="TreeGrafter"/>
</dbReference>
<dbReference type="OrthoDB" id="8062037at2759"/>
<dbReference type="InterPro" id="IPR013083">
    <property type="entry name" value="Znf_RING/FYVE/PHD"/>
</dbReference>
<protein>
    <recommendedName>
        <fullName evidence="6">RING-type domain-containing protein</fullName>
    </recommendedName>
</protein>
<proteinExistence type="predicted"/>
<evidence type="ECO:0000256" key="5">
    <source>
        <dbReference type="SAM" id="MobiDB-lite"/>
    </source>
</evidence>
<evidence type="ECO:0000313" key="7">
    <source>
        <dbReference type="EMBL" id="PLW06215.1"/>
    </source>
</evidence>
<keyword evidence="10" id="KW-1185">Reference proteome</keyword>
<evidence type="ECO:0000259" key="6">
    <source>
        <dbReference type="PROSITE" id="PS50089"/>
    </source>
</evidence>
<dbReference type="SMART" id="SM00184">
    <property type="entry name" value="RING"/>
    <property type="match status" value="1"/>
</dbReference>
<feature type="region of interest" description="Disordered" evidence="5">
    <location>
        <begin position="1"/>
        <end position="44"/>
    </location>
</feature>
<feature type="region of interest" description="Disordered" evidence="5">
    <location>
        <begin position="104"/>
        <end position="127"/>
    </location>
</feature>
<evidence type="ECO:0000313" key="10">
    <source>
        <dbReference type="Proteomes" id="UP000235388"/>
    </source>
</evidence>
<dbReference type="SUPFAM" id="SSF57850">
    <property type="entry name" value="RING/U-box"/>
    <property type="match status" value="1"/>
</dbReference>
<evidence type="ECO:0000256" key="2">
    <source>
        <dbReference type="ARBA" id="ARBA00022771"/>
    </source>
</evidence>
<dbReference type="PROSITE" id="PS50089">
    <property type="entry name" value="ZF_RING_2"/>
    <property type="match status" value="1"/>
</dbReference>
<evidence type="ECO:0000313" key="11">
    <source>
        <dbReference type="Proteomes" id="UP000235392"/>
    </source>
</evidence>
<feature type="domain" description="RING-type" evidence="6">
    <location>
        <begin position="261"/>
        <end position="306"/>
    </location>
</feature>
<evidence type="ECO:0000256" key="3">
    <source>
        <dbReference type="ARBA" id="ARBA00022833"/>
    </source>
</evidence>
<dbReference type="EMBL" id="PGCJ01000039">
    <property type="protein sequence ID" value="PLW54888.1"/>
    <property type="molecule type" value="Genomic_DNA"/>
</dbReference>
<dbReference type="STRING" id="200324.A0A2N5U0F2"/>
<name>A0A2N5U0F2_9BASI</name>
<organism evidence="8 11">
    <name type="scientific">Puccinia coronata f. sp. avenae</name>
    <dbReference type="NCBI Taxonomy" id="200324"/>
    <lineage>
        <taxon>Eukaryota</taxon>
        <taxon>Fungi</taxon>
        <taxon>Dikarya</taxon>
        <taxon>Basidiomycota</taxon>
        <taxon>Pucciniomycotina</taxon>
        <taxon>Pucciniomycetes</taxon>
        <taxon>Pucciniales</taxon>
        <taxon>Pucciniaceae</taxon>
        <taxon>Puccinia</taxon>
    </lineage>
</organism>
<evidence type="ECO:0000313" key="8">
    <source>
        <dbReference type="EMBL" id="PLW31202.1"/>
    </source>
</evidence>
<comment type="caution">
    <text evidence="8">The sequence shown here is derived from an EMBL/GenBank/DDBJ whole genome shotgun (WGS) entry which is preliminary data.</text>
</comment>
<dbReference type="AlphaFoldDB" id="A0A2N5U0F2"/>
<keyword evidence="1" id="KW-0479">Metal-binding</keyword>
<dbReference type="Pfam" id="PF13639">
    <property type="entry name" value="zf-RING_2"/>
    <property type="match status" value="1"/>
</dbReference>
<evidence type="ECO:0000313" key="9">
    <source>
        <dbReference type="EMBL" id="PLW54888.1"/>
    </source>
</evidence>
<evidence type="ECO:0000256" key="4">
    <source>
        <dbReference type="PROSITE-ProRule" id="PRU00175"/>
    </source>
</evidence>
<dbReference type="EMBL" id="PGCI01000275">
    <property type="protein sequence ID" value="PLW31202.1"/>
    <property type="molecule type" value="Genomic_DNA"/>
</dbReference>
<dbReference type="Proteomes" id="UP000235392">
    <property type="component" value="Unassembled WGS sequence"/>
</dbReference>
<dbReference type="Proteomes" id="UP000235388">
    <property type="component" value="Unassembled WGS sequence"/>
</dbReference>
<sequence length="319" mass="35067">MNRQSDPGELIDDTSGGGLTGLNVVPQSLLPEGSSPRGNNAARETIDQPPAAAGHAFPPFIMIDNTGVGSVFREVFDAPVPGQVVYEIDGRDDIVTTRDETAEEVAEDRQAMVDHGQEPTREPRAPLQLPDWRNLEPIEEAIQTLTPPHQILVRDFFHSLHNAVAALVNDPQRPPLANQESLRHLNLPDIDDAMEALDMPNRQRVNDFVTELLDGMLELNNSPDRARQSAQHVSNLLDRLTNAPLVSSVEAELVGDDSSKCSICLVNYIGFAGDSPVILPCHPSHHFHRTCIENWFSHHLNCPLCRTSMALAREESAAT</sequence>
<dbReference type="Gene3D" id="3.30.40.10">
    <property type="entry name" value="Zinc/RING finger domain, C3HC4 (zinc finger)"/>
    <property type="match status" value="1"/>
</dbReference>
<gene>
    <name evidence="9" type="ORF">PCANC_05905</name>
    <name evidence="8" type="ORF">PCASD_11065</name>
    <name evidence="7" type="ORF">PCASD_23801</name>
</gene>
<dbReference type="EMBL" id="PGCI01001243">
    <property type="protein sequence ID" value="PLW06215.1"/>
    <property type="molecule type" value="Genomic_DNA"/>
</dbReference>
<feature type="compositionally biased region" description="Basic and acidic residues" evidence="5">
    <location>
        <begin position="107"/>
        <end position="124"/>
    </location>
</feature>
<dbReference type="GO" id="GO:0008270">
    <property type="term" value="F:zinc ion binding"/>
    <property type="evidence" value="ECO:0007669"/>
    <property type="project" value="UniProtKB-KW"/>
</dbReference>
<reference evidence="10 11" key="1">
    <citation type="submission" date="2017-11" db="EMBL/GenBank/DDBJ databases">
        <title>De novo assembly and phasing of dikaryotic genomes from two isolates of Puccinia coronata f. sp. avenae, the causal agent of oat crown rust.</title>
        <authorList>
            <person name="Miller M.E."/>
            <person name="Zhang Y."/>
            <person name="Omidvar V."/>
            <person name="Sperschneider J."/>
            <person name="Schwessinger B."/>
            <person name="Raley C."/>
            <person name="Palmer J.M."/>
            <person name="Garnica D."/>
            <person name="Upadhyaya N."/>
            <person name="Rathjen J."/>
            <person name="Taylor J.M."/>
            <person name="Park R.F."/>
            <person name="Dodds P.N."/>
            <person name="Hirsch C.D."/>
            <person name="Kianian S.F."/>
            <person name="Figueroa M."/>
        </authorList>
    </citation>
    <scope>NUCLEOTIDE SEQUENCE [LARGE SCALE GENOMIC DNA]</scope>
    <source>
        <strain evidence="9">12NC29</strain>
        <strain evidence="8">12SD80</strain>
    </source>
</reference>
<dbReference type="PANTHER" id="PTHR45931:SF3">
    <property type="entry name" value="RING ZINC FINGER-CONTAINING PROTEIN"/>
    <property type="match status" value="1"/>
</dbReference>
<dbReference type="GO" id="GO:0006511">
    <property type="term" value="P:ubiquitin-dependent protein catabolic process"/>
    <property type="evidence" value="ECO:0007669"/>
    <property type="project" value="TreeGrafter"/>
</dbReference>
<keyword evidence="3" id="KW-0862">Zinc</keyword>
<keyword evidence="2 4" id="KW-0863">Zinc-finger</keyword>
<accession>A0A2N5U0F2</accession>
<dbReference type="PANTHER" id="PTHR45931">
    <property type="entry name" value="SI:CH211-59O9.10"/>
    <property type="match status" value="1"/>
</dbReference>
<dbReference type="GO" id="GO:0005634">
    <property type="term" value="C:nucleus"/>
    <property type="evidence" value="ECO:0007669"/>
    <property type="project" value="TreeGrafter"/>
</dbReference>